<feature type="binding site" evidence="4">
    <location>
        <begin position="269"/>
        <end position="274"/>
    </location>
    <ligand>
        <name>acetyl-CoA</name>
        <dbReference type="ChEBI" id="CHEBI:57288"/>
        <label>2</label>
    </ligand>
</feature>
<dbReference type="InterPro" id="IPR017813">
    <property type="entry name" value="Mycothiol_AcTrfase"/>
</dbReference>
<dbReference type="Gene3D" id="3.40.630.30">
    <property type="match status" value="1"/>
</dbReference>
<dbReference type="NCBIfam" id="TIGR03448">
    <property type="entry name" value="mycothiol_MshD"/>
    <property type="match status" value="1"/>
</dbReference>
<comment type="subunit">
    <text evidence="4">Monomer.</text>
</comment>
<evidence type="ECO:0000313" key="6">
    <source>
        <dbReference type="EMBL" id="RNE64040.1"/>
    </source>
</evidence>
<keyword evidence="3 4" id="KW-0012">Acyltransferase</keyword>
<evidence type="ECO:0000259" key="5">
    <source>
        <dbReference type="PROSITE" id="PS51186"/>
    </source>
</evidence>
<dbReference type="SUPFAM" id="SSF55729">
    <property type="entry name" value="Acyl-CoA N-acyltransferases (Nat)"/>
    <property type="match status" value="1"/>
</dbReference>
<comment type="caution">
    <text evidence="6">The sequence shown here is derived from an EMBL/GenBank/DDBJ whole genome shotgun (WGS) entry which is preliminary data.</text>
</comment>
<accession>A0A3M8LF14</accession>
<feature type="binding site" evidence="4">
    <location>
        <position position="175"/>
    </location>
    <ligand>
        <name>1D-myo-inositol 2-(L-cysteinylamino)-2-deoxy-alpha-D-glucopyranoside</name>
        <dbReference type="ChEBI" id="CHEBI:58887"/>
    </ligand>
</feature>
<dbReference type="RefSeq" id="WP_123045312.1">
    <property type="nucleotide sequence ID" value="NZ_RDSR01000006.1"/>
</dbReference>
<dbReference type="PIRSF" id="PIRSF021524">
    <property type="entry name" value="MSH_acetyltransferase"/>
    <property type="match status" value="1"/>
</dbReference>
<dbReference type="GO" id="GO:0010125">
    <property type="term" value="P:mycothiol biosynthetic process"/>
    <property type="evidence" value="ECO:0007669"/>
    <property type="project" value="UniProtKB-UniRule"/>
</dbReference>
<reference evidence="6 7" key="1">
    <citation type="submission" date="2018-11" db="EMBL/GenBank/DDBJ databases">
        <title>Cryobacterium sp. nov., isolated from rhizosphere soil of lettuce.</title>
        <authorList>
            <person name="Wang Y."/>
        </authorList>
    </citation>
    <scope>NUCLEOTIDE SEQUENCE [LARGE SCALE GENOMIC DNA]</scope>
    <source>
        <strain evidence="6 7">NEAU-85</strain>
    </source>
</reference>
<feature type="binding site" evidence="4">
    <location>
        <position position="215"/>
    </location>
    <ligand>
        <name>1D-myo-inositol 2-(L-cysteinylamino)-2-deoxy-alpha-D-glucopyranoside</name>
        <dbReference type="ChEBI" id="CHEBI:58887"/>
    </ligand>
</feature>
<dbReference type="EMBL" id="RDSR01000006">
    <property type="protein sequence ID" value="RNE64040.1"/>
    <property type="molecule type" value="Genomic_DNA"/>
</dbReference>
<dbReference type="GO" id="GO:0035447">
    <property type="term" value="F:mycothiol synthase activity"/>
    <property type="evidence" value="ECO:0007669"/>
    <property type="project" value="UniProtKB-UniRule"/>
</dbReference>
<protein>
    <recommendedName>
        <fullName evidence="4">Mycothiol acetyltransferase</fullName>
        <shortName evidence="4">MSH acetyltransferase</shortName>
        <ecNumber evidence="4">2.3.1.189</ecNumber>
    </recommendedName>
    <alternativeName>
        <fullName evidence="4">Mycothiol synthase</fullName>
    </alternativeName>
</protein>
<dbReference type="HAMAP" id="MF_01698">
    <property type="entry name" value="MshD"/>
    <property type="match status" value="1"/>
</dbReference>
<comment type="similarity">
    <text evidence="4">Belongs to the acetyltransferase family. MshD subfamily.</text>
</comment>
<evidence type="ECO:0000256" key="3">
    <source>
        <dbReference type="ARBA" id="ARBA00023315"/>
    </source>
</evidence>
<dbReference type="PANTHER" id="PTHR43877">
    <property type="entry name" value="AMINOALKYLPHOSPHONATE N-ACETYLTRANSFERASE-RELATED-RELATED"/>
    <property type="match status" value="1"/>
</dbReference>
<dbReference type="InterPro" id="IPR016181">
    <property type="entry name" value="Acyl_CoA_acyltransferase"/>
</dbReference>
<dbReference type="Proteomes" id="UP000279859">
    <property type="component" value="Unassembled WGS sequence"/>
</dbReference>
<feature type="domain" description="N-acetyltransferase" evidence="5">
    <location>
        <begin position="5"/>
        <end position="151"/>
    </location>
</feature>
<feature type="binding site" evidence="4">
    <location>
        <begin position="81"/>
        <end position="86"/>
    </location>
    <ligand>
        <name>acetyl-CoA</name>
        <dbReference type="ChEBI" id="CHEBI:57288"/>
        <label>1</label>
    </ligand>
</feature>
<dbReference type="EC" id="2.3.1.189" evidence="4"/>
<dbReference type="PROSITE" id="PS51186">
    <property type="entry name" value="GNAT"/>
    <property type="match status" value="2"/>
</dbReference>
<proteinExistence type="inferred from homology"/>
<dbReference type="OrthoDB" id="3208058at2"/>
<feature type="binding site" evidence="4">
    <location>
        <begin position="237"/>
        <end position="243"/>
    </location>
    <ligand>
        <name>acetyl-CoA</name>
        <dbReference type="ChEBI" id="CHEBI:57288"/>
        <label>2</label>
    </ligand>
</feature>
<keyword evidence="7" id="KW-1185">Reference proteome</keyword>
<comment type="catalytic activity">
    <reaction evidence="4">
        <text>1D-myo-inositol 2-(L-cysteinylamino)-2-deoxy-alpha-D-glucopyranoside + acetyl-CoA = mycothiol + CoA + H(+)</text>
        <dbReference type="Rhea" id="RHEA:26172"/>
        <dbReference type="ChEBI" id="CHEBI:15378"/>
        <dbReference type="ChEBI" id="CHEBI:16768"/>
        <dbReference type="ChEBI" id="CHEBI:57287"/>
        <dbReference type="ChEBI" id="CHEBI:57288"/>
        <dbReference type="ChEBI" id="CHEBI:58887"/>
        <dbReference type="EC" id="2.3.1.189"/>
    </reaction>
</comment>
<dbReference type="InterPro" id="IPR000182">
    <property type="entry name" value="GNAT_dom"/>
</dbReference>
<dbReference type="InterPro" id="IPR050832">
    <property type="entry name" value="Bact_Acetyltransf"/>
</dbReference>
<feature type="binding site" evidence="4">
    <location>
        <begin position="73"/>
        <end position="75"/>
    </location>
    <ligand>
        <name>acetyl-CoA</name>
        <dbReference type="ChEBI" id="CHEBI:57288"/>
        <label>1</label>
    </ligand>
</feature>
<dbReference type="AlphaFoldDB" id="A0A3M8LF14"/>
<feature type="binding site" evidence="4">
    <location>
        <position position="264"/>
    </location>
    <ligand>
        <name>1D-myo-inositol 2-(L-cysteinylamino)-2-deoxy-alpha-D-glucopyranoside</name>
        <dbReference type="ChEBI" id="CHEBI:58887"/>
    </ligand>
</feature>
<feature type="binding site" evidence="4">
    <location>
        <position position="226"/>
    </location>
    <ligand>
        <name>1D-myo-inositol 2-(L-cysteinylamino)-2-deoxy-alpha-D-glucopyranoside</name>
        <dbReference type="ChEBI" id="CHEBI:58887"/>
    </ligand>
</feature>
<feature type="binding site" evidence="4">
    <location>
        <position position="37"/>
    </location>
    <ligand>
        <name>1D-myo-inositol 2-(L-cysteinylamino)-2-deoxy-alpha-D-glucopyranoside</name>
        <dbReference type="ChEBI" id="CHEBI:58887"/>
    </ligand>
</feature>
<keyword evidence="2 4" id="KW-0677">Repeat</keyword>
<dbReference type="Pfam" id="PF00583">
    <property type="entry name" value="Acetyltransf_1"/>
    <property type="match status" value="1"/>
</dbReference>
<evidence type="ECO:0000256" key="1">
    <source>
        <dbReference type="ARBA" id="ARBA00022679"/>
    </source>
</evidence>
<gene>
    <name evidence="4 6" type="primary">mshD</name>
    <name evidence="6" type="ORF">EEJ31_05610</name>
</gene>
<feature type="domain" description="N-acetyltransferase" evidence="5">
    <location>
        <begin position="148"/>
        <end position="295"/>
    </location>
</feature>
<comment type="function">
    <text evidence="4">Catalyzes the transfer of acetyl from acetyl-CoA to desacetylmycothiol (Cys-GlcN-Ins) to form mycothiol.</text>
</comment>
<dbReference type="CDD" id="cd04301">
    <property type="entry name" value="NAT_SF"/>
    <property type="match status" value="1"/>
</dbReference>
<name>A0A3M8LF14_9MICO</name>
<sequence length="295" mass="31179">MKNSLSVHSATDAAAQAAVREVAEQAASVDGYRPFNEQAMLDIASGRREPFLLTQAGGEAVGAAILGAGELDLVVVPGSRRRGVATAALPSLLDRVPAGEQLFAWAHGDHPGAAALAVRFGFASVRTLLQLRVSPIPEPAAAALSQGLRIEAFRPGVDADDWVALNALVFAHHPEQGALTATDLAARQAEPWFDAGDLLVARDAGGRMIGYNWLKIEPGDADRVGEIYVIGVHPDAAGQGLGRALMNAGLARLLERGCQAAALYVEADNEPAVRLYRSLGFTDFTVDVQYRRDAR</sequence>
<evidence type="ECO:0000256" key="4">
    <source>
        <dbReference type="HAMAP-Rule" id="MF_01698"/>
    </source>
</evidence>
<organism evidence="6 7">
    <name type="scientific">Cryobacterium tepidiphilum</name>
    <dbReference type="NCBI Taxonomy" id="2486026"/>
    <lineage>
        <taxon>Bacteria</taxon>
        <taxon>Bacillati</taxon>
        <taxon>Actinomycetota</taxon>
        <taxon>Actinomycetes</taxon>
        <taxon>Micrococcales</taxon>
        <taxon>Microbacteriaceae</taxon>
        <taxon>Cryobacterium</taxon>
    </lineage>
</organism>
<feature type="binding site" evidence="4">
    <location>
        <begin position="230"/>
        <end position="232"/>
    </location>
    <ligand>
        <name>acetyl-CoA</name>
        <dbReference type="ChEBI" id="CHEBI:57288"/>
        <label>2</label>
    </ligand>
</feature>
<evidence type="ECO:0000313" key="7">
    <source>
        <dbReference type="Proteomes" id="UP000279859"/>
    </source>
</evidence>
<keyword evidence="1 4" id="KW-0808">Transferase</keyword>
<evidence type="ECO:0000256" key="2">
    <source>
        <dbReference type="ARBA" id="ARBA00022737"/>
    </source>
</evidence>